<feature type="compositionally biased region" description="Polar residues" evidence="2">
    <location>
        <begin position="12"/>
        <end position="23"/>
    </location>
</feature>
<feature type="compositionally biased region" description="Polar residues" evidence="2">
    <location>
        <begin position="80"/>
        <end position="103"/>
    </location>
</feature>
<dbReference type="PANTHER" id="PTHR36027">
    <property type="entry name" value="MEIOSIS-SPECIFIC PROTEIN ASY3"/>
    <property type="match status" value="1"/>
</dbReference>
<feature type="region of interest" description="Disordered" evidence="2">
    <location>
        <begin position="652"/>
        <end position="671"/>
    </location>
</feature>
<sequence length="842" mass="94738">MDLGRGKKMHESQCQSFGNNPDRCSQPRKISIGVVVDSVAKFKCKNVDADYVAIPAAGDTNYGKGDSKKRVANLALGNQGELSSHSKAPRISTRSIHPNSTSKAIHPLDQPSDLHATHERFNTPTRTKITPGASSVPFSDYQNLKFHSKETMEMGGNDSVGEISGKIHFTVAQADMSVKASAEDKSERAGTRGSGSLRVQLQKILETVSSPTKLCSNSEELDVGAKGPSAEKIATENHIPKASSDTIEDDTQSHDPTVRRPVTRSLNRRRAPPKSQRRKPKKKVPPCAQEERFDMFYFGEKKARELRGDATGGSMMTHESLTKRKSSKIEAHDMSTGMDAYKKKEQNTKCNKAPYAERYSDMTRSYEKVKSAFVEPRVDTSEKYFYKSPAVEKETSKSVFVEPRVDTSENDFYKSPTVEKETSKSVFVEPRVDTSENDFYKSPVVENEKSKSGFVEPRVDISEKDFCKSPVVKQTEQLRDINGLKLQENLHDLENLQQSTLKDLCDPKPDVQRPTFGTKTPLERSFIGSLPKSKRVELDEHSHTEIVFNPKSFQNFKGFQRSRKEAKSNGQDVSSDDVAVMESPLPFKPKSLFGEDNHVLFQSSPDDRNSVSSEDRVHVEGCRKSPSLSTEIGTPDSPKEAKFAVKPSKGFFNEKENEDIESPLRQSDTSEEDGFDRAVTLFAFALQRVRRKMKSMADKRSAEILMSAAEGIQRELQNAEIQTHADLRTLTSKSKANQKHLDTIFQEQQEQLNAIYERFKEQLHQHLQGCRSTLESLEEHENELKATVEKQKVSKIKYLLQVEEKIQTQLVDADRRITDVHHLARGKMHQLKLVVAECLKLS</sequence>
<feature type="domain" description="Meiosis-specific protein ASY3-like coiled-coil" evidence="3">
    <location>
        <begin position="667"/>
        <end position="840"/>
    </location>
</feature>
<dbReference type="EMBL" id="NQVE01000179">
    <property type="protein sequence ID" value="RAL42002.1"/>
    <property type="molecule type" value="Genomic_DNA"/>
</dbReference>
<gene>
    <name evidence="4" type="ORF">DM860_018176</name>
</gene>
<proteinExistence type="predicted"/>
<feature type="region of interest" description="Disordered" evidence="2">
    <location>
        <begin position="601"/>
        <end position="642"/>
    </location>
</feature>
<feature type="region of interest" description="Disordered" evidence="2">
    <location>
        <begin position="79"/>
        <end position="116"/>
    </location>
</feature>
<dbReference type="Proteomes" id="UP000249390">
    <property type="component" value="Unassembled WGS sequence"/>
</dbReference>
<protein>
    <recommendedName>
        <fullName evidence="3">Meiosis-specific protein ASY3-like coiled-coil domain-containing protein</fullName>
    </recommendedName>
</protein>
<dbReference type="GO" id="GO:0051321">
    <property type="term" value="P:meiotic cell cycle"/>
    <property type="evidence" value="ECO:0007669"/>
    <property type="project" value="InterPro"/>
</dbReference>
<dbReference type="InterPro" id="IPR046845">
    <property type="entry name" value="ASY3-like_CC"/>
</dbReference>
<evidence type="ECO:0000256" key="1">
    <source>
        <dbReference type="SAM" id="Coils"/>
    </source>
</evidence>
<feature type="compositionally biased region" description="Basic and acidic residues" evidence="2">
    <location>
        <begin position="605"/>
        <end position="623"/>
    </location>
</feature>
<dbReference type="AlphaFoldDB" id="A0A328D824"/>
<feature type="region of interest" description="Disordered" evidence="2">
    <location>
        <begin position="1"/>
        <end position="27"/>
    </location>
</feature>
<dbReference type="PANTHER" id="PTHR36027:SF1">
    <property type="entry name" value="MEIOSIS-SPECIFIC PROTEIN ASY3"/>
    <property type="match status" value="1"/>
</dbReference>
<feature type="compositionally biased region" description="Basic residues" evidence="2">
    <location>
        <begin position="266"/>
        <end position="284"/>
    </location>
</feature>
<feature type="domain" description="Meiosis-specific protein ASY3-like coiled-coil" evidence="3">
    <location>
        <begin position="12"/>
        <end position="419"/>
    </location>
</feature>
<evidence type="ECO:0000313" key="5">
    <source>
        <dbReference type="Proteomes" id="UP000249390"/>
    </source>
</evidence>
<accession>A0A328D824</accession>
<keyword evidence="5" id="KW-1185">Reference proteome</keyword>
<evidence type="ECO:0000313" key="4">
    <source>
        <dbReference type="EMBL" id="RAL42002.1"/>
    </source>
</evidence>
<evidence type="ECO:0000256" key="2">
    <source>
        <dbReference type="SAM" id="MobiDB-lite"/>
    </source>
</evidence>
<reference evidence="4 5" key="1">
    <citation type="submission" date="2018-06" db="EMBL/GenBank/DDBJ databases">
        <title>The Genome of Cuscuta australis (Dodder) Provides Insight into the Evolution of Plant Parasitism.</title>
        <authorList>
            <person name="Liu H."/>
        </authorList>
    </citation>
    <scope>NUCLEOTIDE SEQUENCE [LARGE SCALE GENOMIC DNA]</scope>
    <source>
        <strain evidence="5">cv. Yunnan</strain>
        <tissue evidence="4">Vines</tissue>
    </source>
</reference>
<evidence type="ECO:0000259" key="3">
    <source>
        <dbReference type="Pfam" id="PF20435"/>
    </source>
</evidence>
<dbReference type="InterPro" id="IPR037731">
    <property type="entry name" value="ASY3-like"/>
</dbReference>
<comment type="caution">
    <text evidence="4">The sequence shown here is derived from an EMBL/GenBank/DDBJ whole genome shotgun (WGS) entry which is preliminary data.</text>
</comment>
<dbReference type="Pfam" id="PF20435">
    <property type="entry name" value="ASY3-like"/>
    <property type="match status" value="2"/>
</dbReference>
<organism evidence="4 5">
    <name type="scientific">Cuscuta australis</name>
    <dbReference type="NCBI Taxonomy" id="267555"/>
    <lineage>
        <taxon>Eukaryota</taxon>
        <taxon>Viridiplantae</taxon>
        <taxon>Streptophyta</taxon>
        <taxon>Embryophyta</taxon>
        <taxon>Tracheophyta</taxon>
        <taxon>Spermatophyta</taxon>
        <taxon>Magnoliopsida</taxon>
        <taxon>eudicotyledons</taxon>
        <taxon>Gunneridae</taxon>
        <taxon>Pentapetalae</taxon>
        <taxon>asterids</taxon>
        <taxon>lamiids</taxon>
        <taxon>Solanales</taxon>
        <taxon>Convolvulaceae</taxon>
        <taxon>Cuscuteae</taxon>
        <taxon>Cuscuta</taxon>
        <taxon>Cuscuta subgen. Grammica</taxon>
        <taxon>Cuscuta sect. Cleistogrammica</taxon>
    </lineage>
</organism>
<name>A0A328D824_9ASTE</name>
<feature type="coiled-coil region" evidence="1">
    <location>
        <begin position="767"/>
        <end position="794"/>
    </location>
</feature>
<feature type="region of interest" description="Disordered" evidence="2">
    <location>
        <begin position="218"/>
        <end position="287"/>
    </location>
</feature>
<keyword evidence="1" id="KW-0175">Coiled coil</keyword>